<comment type="caution">
    <text evidence="2">The sequence shown here is derived from an EMBL/GenBank/DDBJ whole genome shotgun (WGS) entry which is preliminary data.</text>
</comment>
<dbReference type="Gene3D" id="3.40.50.1820">
    <property type="entry name" value="alpha/beta hydrolase"/>
    <property type="match status" value="1"/>
</dbReference>
<proteinExistence type="predicted"/>
<dbReference type="InterPro" id="IPR050583">
    <property type="entry name" value="Mycobacterial_A85_antigen"/>
</dbReference>
<dbReference type="Proteomes" id="UP001500603">
    <property type="component" value="Unassembled WGS sequence"/>
</dbReference>
<evidence type="ECO:0000256" key="1">
    <source>
        <dbReference type="SAM" id="SignalP"/>
    </source>
</evidence>
<dbReference type="Pfam" id="PF00756">
    <property type="entry name" value="Esterase"/>
    <property type="match status" value="1"/>
</dbReference>
<evidence type="ECO:0000313" key="2">
    <source>
        <dbReference type="EMBL" id="GAA5041372.1"/>
    </source>
</evidence>
<keyword evidence="2" id="KW-0378">Hydrolase</keyword>
<sequence length="330" mass="34746">MYRLLRCLVCVLALCAPLVPSALGRLPVAAADPAAGVLDVRGLGGRELEVDVYSVAMGRPVTLWMSHPGAGAPALYLLNAVDGGEDGGPWTRRTDVAQFFADKPVNVIVPMGGRASYYTDWQRDDPALGRNKWATFLTEELPPALESRFGMTGRNAVAGLSMSATSALNLAIGAPGRYQAVGAYSGCPRTSDALAEAYVRSQLAVFGADGTNMWGPPGDPAWAANDPMLHAERLRGTALYVSAGSGAPGRHENLDDPGIDGNPLRLVDRAVVGGGMETVIGGCTAGFVDRLHQLGVPVTAVQRPQGTHAWSYWQDDLHDSWALFAPALGV</sequence>
<dbReference type="InterPro" id="IPR029058">
    <property type="entry name" value="AB_hydrolase_fold"/>
</dbReference>
<organism evidence="2 3">
    <name type="scientific">Nocardia callitridis</name>
    <dbReference type="NCBI Taxonomy" id="648753"/>
    <lineage>
        <taxon>Bacteria</taxon>
        <taxon>Bacillati</taxon>
        <taxon>Actinomycetota</taxon>
        <taxon>Actinomycetes</taxon>
        <taxon>Mycobacteriales</taxon>
        <taxon>Nocardiaceae</taxon>
        <taxon>Nocardia</taxon>
    </lineage>
</organism>
<protein>
    <submittedName>
        <fullName evidence="2">Alpha/beta hydrolase family protein</fullName>
    </submittedName>
</protein>
<dbReference type="GO" id="GO:0016787">
    <property type="term" value="F:hydrolase activity"/>
    <property type="evidence" value="ECO:0007669"/>
    <property type="project" value="UniProtKB-KW"/>
</dbReference>
<keyword evidence="1" id="KW-0732">Signal</keyword>
<accession>A0ABP9JSZ0</accession>
<feature type="chain" id="PRO_5045746357" evidence="1">
    <location>
        <begin position="23"/>
        <end position="330"/>
    </location>
</feature>
<dbReference type="PANTHER" id="PTHR48098:SF1">
    <property type="entry name" value="DIACYLGLYCEROL ACYLTRANSFERASE_MYCOLYLTRANSFERASE AG85A"/>
    <property type="match status" value="1"/>
</dbReference>
<keyword evidence="3" id="KW-1185">Reference proteome</keyword>
<dbReference type="EMBL" id="BAABJM010000001">
    <property type="protein sequence ID" value="GAA5041372.1"/>
    <property type="molecule type" value="Genomic_DNA"/>
</dbReference>
<dbReference type="SUPFAM" id="SSF53474">
    <property type="entry name" value="alpha/beta-Hydrolases"/>
    <property type="match status" value="1"/>
</dbReference>
<name>A0ABP9JSZ0_9NOCA</name>
<dbReference type="InterPro" id="IPR000801">
    <property type="entry name" value="Esterase-like"/>
</dbReference>
<evidence type="ECO:0000313" key="3">
    <source>
        <dbReference type="Proteomes" id="UP001500603"/>
    </source>
</evidence>
<gene>
    <name evidence="2" type="ORF">GCM10023318_00260</name>
</gene>
<dbReference type="RefSeq" id="WP_425577491.1">
    <property type="nucleotide sequence ID" value="NZ_BAABJM010000001.1"/>
</dbReference>
<dbReference type="PANTHER" id="PTHR48098">
    <property type="entry name" value="ENTEROCHELIN ESTERASE-RELATED"/>
    <property type="match status" value="1"/>
</dbReference>
<reference evidence="3" key="1">
    <citation type="journal article" date="2019" name="Int. J. Syst. Evol. Microbiol.">
        <title>The Global Catalogue of Microorganisms (GCM) 10K type strain sequencing project: providing services to taxonomists for standard genome sequencing and annotation.</title>
        <authorList>
            <consortium name="The Broad Institute Genomics Platform"/>
            <consortium name="The Broad Institute Genome Sequencing Center for Infectious Disease"/>
            <person name="Wu L."/>
            <person name="Ma J."/>
        </authorList>
    </citation>
    <scope>NUCLEOTIDE SEQUENCE [LARGE SCALE GENOMIC DNA]</scope>
    <source>
        <strain evidence="3">JCM 18298</strain>
    </source>
</reference>
<feature type="signal peptide" evidence="1">
    <location>
        <begin position="1"/>
        <end position="22"/>
    </location>
</feature>